<dbReference type="AlphaFoldDB" id="A0A846ZFK3"/>
<evidence type="ECO:0000313" key="2">
    <source>
        <dbReference type="Proteomes" id="UP000579250"/>
    </source>
</evidence>
<sequence length="67" mass="7064">MIGKEGRVTGRIGPGLVGEVMIPVRGGAEAFYAHPVDPREEIGVGAIIVVVEYHPPRTVYVAAALPQ</sequence>
<dbReference type="Gene3D" id="2.40.50.140">
    <property type="entry name" value="Nucleic acid-binding proteins"/>
    <property type="match status" value="1"/>
</dbReference>
<dbReference type="EMBL" id="JAAXPI010000105">
    <property type="protein sequence ID" value="NKZ08896.1"/>
    <property type="molecule type" value="Genomic_DNA"/>
</dbReference>
<comment type="caution">
    <text evidence="1">The sequence shown here is derived from an EMBL/GenBank/DDBJ whole genome shotgun (WGS) entry which is preliminary data.</text>
</comment>
<organism evidence="1 2">
    <name type="scientific">Actinomadura latina</name>
    <dbReference type="NCBI Taxonomy" id="163603"/>
    <lineage>
        <taxon>Bacteria</taxon>
        <taxon>Bacillati</taxon>
        <taxon>Actinomycetota</taxon>
        <taxon>Actinomycetes</taxon>
        <taxon>Streptosporangiales</taxon>
        <taxon>Thermomonosporaceae</taxon>
        <taxon>Actinomadura</taxon>
    </lineage>
</organism>
<reference evidence="1 2" key="1">
    <citation type="submission" date="2020-04" db="EMBL/GenBank/DDBJ databases">
        <title>MicrobeNet Type strains.</title>
        <authorList>
            <person name="Nicholson A.C."/>
        </authorList>
    </citation>
    <scope>NUCLEOTIDE SEQUENCE [LARGE SCALE GENOMIC DNA]</scope>
    <source>
        <strain evidence="1 2">ATCC BAA-277</strain>
    </source>
</reference>
<proteinExistence type="predicted"/>
<keyword evidence="2" id="KW-1185">Reference proteome</keyword>
<dbReference type="Proteomes" id="UP000579250">
    <property type="component" value="Unassembled WGS sequence"/>
</dbReference>
<evidence type="ECO:0000313" key="1">
    <source>
        <dbReference type="EMBL" id="NKZ08896.1"/>
    </source>
</evidence>
<gene>
    <name evidence="1" type="ORF">HGB48_34915</name>
</gene>
<dbReference type="RefSeq" id="WP_067641155.1">
    <property type="nucleotide sequence ID" value="NZ_JAAXPI010000105.1"/>
</dbReference>
<protein>
    <submittedName>
        <fullName evidence="1">Uncharacterized protein</fullName>
    </submittedName>
</protein>
<dbReference type="InterPro" id="IPR012340">
    <property type="entry name" value="NA-bd_OB-fold"/>
</dbReference>
<accession>A0A846ZFK3</accession>
<name>A0A846ZFK3_9ACTN</name>